<dbReference type="Gene3D" id="6.10.20.170">
    <property type="match status" value="1"/>
</dbReference>
<dbReference type="GO" id="GO:0005634">
    <property type="term" value="C:nucleus"/>
    <property type="evidence" value="ECO:0007669"/>
    <property type="project" value="TreeGrafter"/>
</dbReference>
<dbReference type="EMBL" id="KV454407">
    <property type="protein sequence ID" value="ODQ66919.1"/>
    <property type="molecule type" value="Genomic_DNA"/>
</dbReference>
<dbReference type="GO" id="GO:0051754">
    <property type="term" value="P:meiotic sister chromatid cohesion, centromeric"/>
    <property type="evidence" value="ECO:0007669"/>
    <property type="project" value="TreeGrafter"/>
</dbReference>
<dbReference type="AlphaFoldDB" id="A0A1E3PNB4"/>
<dbReference type="PANTHER" id="PTHR14030:SF4">
    <property type="entry name" value="BUB1 KINASE, ISOFORM A-RELATED"/>
    <property type="match status" value="1"/>
</dbReference>
<evidence type="ECO:0000259" key="2">
    <source>
        <dbReference type="PROSITE" id="PS51489"/>
    </source>
</evidence>
<dbReference type="PANTHER" id="PTHR14030">
    <property type="entry name" value="MITOTIC CHECKPOINT SERINE/THREONINE-PROTEIN KINASE BUB1"/>
    <property type="match status" value="1"/>
</dbReference>
<sequence>MTTPVAFESFEHQKENILPLREGRSAAALQRVFSESEPPSALTTHDQRQQFEQALTEENLAELDDPLEPFLNYIQWTLDTYPSGASSGSGLTLLLERTTQYFRDDIHYRNDPRYLRVWMRYSAFSNAPRELFTYLARKEIGTHLATFYEQYAAFFESTHRPQQAQEVFEWGVSMEARPLIRLKRRFQEFKERIAVSGEGLADTHTPHSPVMPVVRPVLAVKMDATSATATSPVVSTPGTTNKSKMTVFADTENESASISSIAPGGWDTIGSLASRRKENTIEPKPWVGQTIPQVNNGGPNIHTNSKIAVFRDTTSTMLQSSIPSKPNESIAIHMEFLYDNQTQEEFCLEEILAKSRRLYKLKPLHTKLLKPKSIFTQSEFVTTDMKPPATPAPTTGSKRTIPLDNDSPIPVRPASPTMTMHSKAATNDIYDMFNQPLDGGNNDDDDNDDDDEEENKHYEMTGYGSDFTIQ</sequence>
<dbReference type="FunFam" id="1.25.40.430:FF:000003">
    <property type="entry name" value="Checkpoint serine/threonine-protein kinase BUB1"/>
    <property type="match status" value="1"/>
</dbReference>
<evidence type="ECO:0000256" key="1">
    <source>
        <dbReference type="SAM" id="MobiDB-lite"/>
    </source>
</evidence>
<feature type="compositionally biased region" description="Acidic residues" evidence="1">
    <location>
        <begin position="441"/>
        <end position="453"/>
    </location>
</feature>
<evidence type="ECO:0000313" key="4">
    <source>
        <dbReference type="Proteomes" id="UP000095009"/>
    </source>
</evidence>
<organism evidence="3 4">
    <name type="scientific">Nadsonia fulvescens var. elongata DSM 6958</name>
    <dbReference type="NCBI Taxonomy" id="857566"/>
    <lineage>
        <taxon>Eukaryota</taxon>
        <taxon>Fungi</taxon>
        <taxon>Dikarya</taxon>
        <taxon>Ascomycota</taxon>
        <taxon>Saccharomycotina</taxon>
        <taxon>Dipodascomycetes</taxon>
        <taxon>Dipodascales</taxon>
        <taxon>Dipodascales incertae sedis</taxon>
        <taxon>Nadsonia</taxon>
    </lineage>
</organism>
<dbReference type="InterPro" id="IPR013212">
    <property type="entry name" value="Mad3/Bub1_I"/>
</dbReference>
<accession>A0A1E3PNB4</accession>
<dbReference type="OrthoDB" id="248495at2759"/>
<feature type="region of interest" description="Disordered" evidence="1">
    <location>
        <begin position="385"/>
        <end position="417"/>
    </location>
</feature>
<dbReference type="GO" id="GO:0004672">
    <property type="term" value="F:protein kinase activity"/>
    <property type="evidence" value="ECO:0007669"/>
    <property type="project" value="TreeGrafter"/>
</dbReference>
<dbReference type="STRING" id="857566.A0A1E3PNB4"/>
<dbReference type="PROSITE" id="PS51489">
    <property type="entry name" value="BUB1_N"/>
    <property type="match status" value="1"/>
</dbReference>
<keyword evidence="4" id="KW-1185">Reference proteome</keyword>
<dbReference type="Pfam" id="PF08171">
    <property type="entry name" value="Mad3_BUB1_II"/>
    <property type="match status" value="1"/>
</dbReference>
<feature type="domain" description="BUB1 N-terminal" evidence="2">
    <location>
        <begin position="56"/>
        <end position="213"/>
    </location>
</feature>
<dbReference type="GO" id="GO:0007094">
    <property type="term" value="P:mitotic spindle assembly checkpoint signaling"/>
    <property type="evidence" value="ECO:0007669"/>
    <property type="project" value="InterPro"/>
</dbReference>
<name>A0A1E3PNB4_9ASCO</name>
<reference evidence="3 4" key="1">
    <citation type="journal article" date="2016" name="Proc. Natl. Acad. Sci. U.S.A.">
        <title>Comparative genomics of biotechnologically important yeasts.</title>
        <authorList>
            <person name="Riley R."/>
            <person name="Haridas S."/>
            <person name="Wolfe K.H."/>
            <person name="Lopes M.R."/>
            <person name="Hittinger C.T."/>
            <person name="Goeker M."/>
            <person name="Salamov A.A."/>
            <person name="Wisecaver J.H."/>
            <person name="Long T.M."/>
            <person name="Calvey C.H."/>
            <person name="Aerts A.L."/>
            <person name="Barry K.W."/>
            <person name="Choi C."/>
            <person name="Clum A."/>
            <person name="Coughlan A.Y."/>
            <person name="Deshpande S."/>
            <person name="Douglass A.P."/>
            <person name="Hanson S.J."/>
            <person name="Klenk H.-P."/>
            <person name="LaButti K.M."/>
            <person name="Lapidus A."/>
            <person name="Lindquist E.A."/>
            <person name="Lipzen A.M."/>
            <person name="Meier-Kolthoff J.P."/>
            <person name="Ohm R.A."/>
            <person name="Otillar R.P."/>
            <person name="Pangilinan J.L."/>
            <person name="Peng Y."/>
            <person name="Rokas A."/>
            <person name="Rosa C.A."/>
            <person name="Scheuner C."/>
            <person name="Sibirny A.A."/>
            <person name="Slot J.C."/>
            <person name="Stielow J.B."/>
            <person name="Sun H."/>
            <person name="Kurtzman C.P."/>
            <person name="Blackwell M."/>
            <person name="Grigoriev I.V."/>
            <person name="Jeffries T.W."/>
        </authorList>
    </citation>
    <scope>NUCLEOTIDE SEQUENCE [LARGE SCALE GENOMIC DNA]</scope>
    <source>
        <strain evidence="3 4">DSM 6958</strain>
    </source>
</reference>
<dbReference type="Proteomes" id="UP000095009">
    <property type="component" value="Unassembled WGS sequence"/>
</dbReference>
<gene>
    <name evidence="3" type="ORF">NADFUDRAFT_76977</name>
</gene>
<dbReference type="InterPro" id="IPR015661">
    <property type="entry name" value="Bub1/Mad3"/>
</dbReference>
<protein>
    <recommendedName>
        <fullName evidence="2">BUB1 N-terminal domain-containing protein</fullName>
    </recommendedName>
</protein>
<dbReference type="GO" id="GO:0032991">
    <property type="term" value="C:protein-containing complex"/>
    <property type="evidence" value="ECO:0007669"/>
    <property type="project" value="UniProtKB-ARBA"/>
</dbReference>
<dbReference type="SMART" id="SM00777">
    <property type="entry name" value="Mad3_BUB1_I"/>
    <property type="match status" value="1"/>
</dbReference>
<dbReference type="Pfam" id="PF08311">
    <property type="entry name" value="Mad3_BUB1_I"/>
    <property type="match status" value="1"/>
</dbReference>
<dbReference type="Gene3D" id="1.25.40.430">
    <property type="match status" value="1"/>
</dbReference>
<feature type="region of interest" description="Disordered" evidence="1">
    <location>
        <begin position="431"/>
        <end position="470"/>
    </location>
</feature>
<evidence type="ECO:0000313" key="3">
    <source>
        <dbReference type="EMBL" id="ODQ66919.1"/>
    </source>
</evidence>
<proteinExistence type="predicted"/>
<dbReference type="InterPro" id="IPR012572">
    <property type="entry name" value="Mad3/Bub1_II"/>
</dbReference>